<evidence type="ECO:0000256" key="3">
    <source>
        <dbReference type="ARBA" id="ARBA00007325"/>
    </source>
</evidence>
<evidence type="ECO:0000313" key="15">
    <source>
        <dbReference type="EMBL" id="KZL86264.1"/>
    </source>
</evidence>
<feature type="region of interest" description="Disordered" evidence="13">
    <location>
        <begin position="574"/>
        <end position="608"/>
    </location>
</feature>
<dbReference type="SUPFAM" id="SSF47769">
    <property type="entry name" value="SAM/Pointed domain"/>
    <property type="match status" value="1"/>
</dbReference>
<evidence type="ECO:0000256" key="9">
    <source>
        <dbReference type="ARBA" id="ARBA00024046"/>
    </source>
</evidence>
<feature type="region of interest" description="Disordered" evidence="13">
    <location>
        <begin position="287"/>
        <end position="400"/>
    </location>
</feature>
<evidence type="ECO:0000256" key="10">
    <source>
        <dbReference type="ARBA" id="ARBA00024136"/>
    </source>
</evidence>
<protein>
    <recommendedName>
        <fullName evidence="10">RNA-binding protein VTS1</fullName>
    </recommendedName>
    <alternativeName>
        <fullName evidence="12">RNA-binding protein vts1</fullName>
    </alternativeName>
</protein>
<evidence type="ECO:0000256" key="4">
    <source>
        <dbReference type="ARBA" id="ARBA00022448"/>
    </source>
</evidence>
<dbReference type="InterPro" id="IPR037635">
    <property type="entry name" value="VTS1_SAM"/>
</dbReference>
<dbReference type="GO" id="GO:0003729">
    <property type="term" value="F:mRNA binding"/>
    <property type="evidence" value="ECO:0007669"/>
    <property type="project" value="InterPro"/>
</dbReference>
<feature type="compositionally biased region" description="Low complexity" evidence="13">
    <location>
        <begin position="106"/>
        <end position="118"/>
    </location>
</feature>
<feature type="region of interest" description="Disordered" evidence="13">
    <location>
        <begin position="65"/>
        <end position="137"/>
    </location>
</feature>
<dbReference type="GO" id="GO:0000289">
    <property type="term" value="P:nuclear-transcribed mRNA poly(A) tail shortening"/>
    <property type="evidence" value="ECO:0007669"/>
    <property type="project" value="TreeGrafter"/>
</dbReference>
<feature type="domain" description="SAM" evidence="14">
    <location>
        <begin position="606"/>
        <end position="667"/>
    </location>
</feature>
<feature type="compositionally biased region" description="Low complexity" evidence="13">
    <location>
        <begin position="365"/>
        <end position="388"/>
    </location>
</feature>
<dbReference type="Gene3D" id="1.10.150.50">
    <property type="entry name" value="Transcription Factor, Ets-1"/>
    <property type="match status" value="1"/>
</dbReference>
<dbReference type="CDD" id="cd09556">
    <property type="entry name" value="SAM_VTS1_fungal"/>
    <property type="match status" value="1"/>
</dbReference>
<dbReference type="STRING" id="1573173.A0A162NSH6"/>
<reference evidence="15 16" key="1">
    <citation type="submission" date="2015-06" db="EMBL/GenBank/DDBJ databases">
        <title>Survival trade-offs in plant roots during colonization by closely related pathogenic and mutualistic fungi.</title>
        <authorList>
            <person name="Hacquard S."/>
            <person name="Kracher B."/>
            <person name="Hiruma K."/>
            <person name="Weinman A."/>
            <person name="Muench P."/>
            <person name="Garrido Oter R."/>
            <person name="Ver Loren van Themaat E."/>
            <person name="Dallerey J.-F."/>
            <person name="Damm U."/>
            <person name="Henrissat B."/>
            <person name="Lespinet O."/>
            <person name="Thon M."/>
            <person name="Kemen E."/>
            <person name="McHardy A.C."/>
            <person name="Schulze-Lefert P."/>
            <person name="O'Connell R.J."/>
        </authorList>
    </citation>
    <scope>NUCLEOTIDE SEQUENCE [LARGE SCALE GENOMIC DNA]</scope>
    <source>
        <strain evidence="15 16">MAFF 238704</strain>
    </source>
</reference>
<evidence type="ECO:0000256" key="7">
    <source>
        <dbReference type="ARBA" id="ARBA00022884"/>
    </source>
</evidence>
<feature type="compositionally biased region" description="Polar residues" evidence="13">
    <location>
        <begin position="65"/>
        <end position="81"/>
    </location>
</feature>
<evidence type="ECO:0000256" key="6">
    <source>
        <dbReference type="ARBA" id="ARBA00022741"/>
    </source>
</evidence>
<keyword evidence="5" id="KW-0963">Cytoplasm</keyword>
<dbReference type="PANTHER" id="PTHR12515">
    <property type="entry name" value="STERILE ALPHA MOTIF DOMAIN CONTAINING PROTEIN 4-RELATED"/>
    <property type="match status" value="1"/>
</dbReference>
<dbReference type="Pfam" id="PF07647">
    <property type="entry name" value="SAM_2"/>
    <property type="match status" value="1"/>
</dbReference>
<keyword evidence="7" id="KW-0694">RNA-binding</keyword>
<dbReference type="PANTHER" id="PTHR12515:SF5">
    <property type="entry name" value="PROTEIN SMAUG"/>
    <property type="match status" value="1"/>
</dbReference>
<comment type="subcellular location">
    <subcellularLocation>
        <location evidence="1">Cytoplasm</location>
        <location evidence="1">P-body</location>
    </subcellularLocation>
    <subcellularLocation>
        <location evidence="2">Cytoplasm</location>
        <location evidence="2">Cytosol</location>
    </subcellularLocation>
</comment>
<dbReference type="InterPro" id="IPR057327">
    <property type="entry name" value="Vts1_dom"/>
</dbReference>
<dbReference type="FunFam" id="1.10.150.50:FF:000033">
    <property type="entry name" value="Protein vts1, variant"/>
    <property type="match status" value="1"/>
</dbReference>
<evidence type="ECO:0000256" key="8">
    <source>
        <dbReference type="ARBA" id="ARBA00022927"/>
    </source>
</evidence>
<dbReference type="GO" id="GO:0000932">
    <property type="term" value="C:P-body"/>
    <property type="evidence" value="ECO:0007669"/>
    <property type="project" value="UniProtKB-SubCell"/>
</dbReference>
<dbReference type="PROSITE" id="PS50105">
    <property type="entry name" value="SAM_DOMAIN"/>
    <property type="match status" value="1"/>
</dbReference>
<gene>
    <name evidence="15" type="ORF">CI238_10469</name>
</gene>
<evidence type="ECO:0000259" key="14">
    <source>
        <dbReference type="PROSITE" id="PS50105"/>
    </source>
</evidence>
<organism evidence="15 16">
    <name type="scientific">Colletotrichum incanum</name>
    <name type="common">Soybean anthracnose fungus</name>
    <dbReference type="NCBI Taxonomy" id="1573173"/>
    <lineage>
        <taxon>Eukaryota</taxon>
        <taxon>Fungi</taxon>
        <taxon>Dikarya</taxon>
        <taxon>Ascomycota</taxon>
        <taxon>Pezizomycotina</taxon>
        <taxon>Sordariomycetes</taxon>
        <taxon>Hypocreomycetidae</taxon>
        <taxon>Glomerellales</taxon>
        <taxon>Glomerellaceae</taxon>
        <taxon>Colletotrichum</taxon>
        <taxon>Colletotrichum spaethianum species complex</taxon>
    </lineage>
</organism>
<keyword evidence="8" id="KW-0653">Protein transport</keyword>
<dbReference type="GO" id="GO:0000166">
    <property type="term" value="F:nucleotide binding"/>
    <property type="evidence" value="ECO:0007669"/>
    <property type="project" value="UniProtKB-KW"/>
</dbReference>
<dbReference type="Proteomes" id="UP000076584">
    <property type="component" value="Unassembled WGS sequence"/>
</dbReference>
<evidence type="ECO:0000256" key="12">
    <source>
        <dbReference type="ARBA" id="ARBA00073291"/>
    </source>
</evidence>
<evidence type="ECO:0000256" key="2">
    <source>
        <dbReference type="ARBA" id="ARBA00004514"/>
    </source>
</evidence>
<evidence type="ECO:0000256" key="13">
    <source>
        <dbReference type="SAM" id="MobiDB-lite"/>
    </source>
</evidence>
<feature type="region of interest" description="Disordered" evidence="13">
    <location>
        <begin position="245"/>
        <end position="272"/>
    </location>
</feature>
<feature type="compositionally biased region" description="Polar residues" evidence="13">
    <location>
        <begin position="290"/>
        <end position="314"/>
    </location>
</feature>
<evidence type="ECO:0000256" key="11">
    <source>
        <dbReference type="ARBA" id="ARBA00054767"/>
    </source>
</evidence>
<comment type="similarity">
    <text evidence="3">Belongs to the VTS1 family.</text>
</comment>
<accession>A0A162NSH6</accession>
<dbReference type="EMBL" id="LFIW01000481">
    <property type="protein sequence ID" value="KZL86264.1"/>
    <property type="molecule type" value="Genomic_DNA"/>
</dbReference>
<evidence type="ECO:0000313" key="16">
    <source>
        <dbReference type="Proteomes" id="UP000076584"/>
    </source>
</evidence>
<dbReference type="InterPro" id="IPR001660">
    <property type="entry name" value="SAM"/>
</dbReference>
<dbReference type="GO" id="GO:0005829">
    <property type="term" value="C:cytosol"/>
    <property type="evidence" value="ECO:0007669"/>
    <property type="project" value="UniProtKB-SubCell"/>
</dbReference>
<feature type="compositionally biased region" description="Low complexity" evidence="13">
    <location>
        <begin position="343"/>
        <end position="352"/>
    </location>
</feature>
<dbReference type="Pfam" id="PF25479">
    <property type="entry name" value="Vts1"/>
    <property type="match status" value="1"/>
</dbReference>
<keyword evidence="4" id="KW-0813">Transport</keyword>
<dbReference type="InterPro" id="IPR013761">
    <property type="entry name" value="SAM/pointed_sf"/>
</dbReference>
<dbReference type="AlphaFoldDB" id="A0A162NSH6"/>
<keyword evidence="16" id="KW-1185">Reference proteome</keyword>
<dbReference type="InterPro" id="IPR050897">
    <property type="entry name" value="SMAUG/VTS1_RNA-bind"/>
</dbReference>
<dbReference type="SMART" id="SM00454">
    <property type="entry name" value="SAM"/>
    <property type="match status" value="1"/>
</dbReference>
<name>A0A162NSH6_COLIC</name>
<dbReference type="GO" id="GO:0015031">
    <property type="term" value="P:protein transport"/>
    <property type="evidence" value="ECO:0007669"/>
    <property type="project" value="UniProtKB-KW"/>
</dbReference>
<feature type="compositionally biased region" description="Basic and acidic residues" evidence="13">
    <location>
        <begin position="576"/>
        <end position="585"/>
    </location>
</feature>
<proteinExistence type="inferred from homology"/>
<sequence>LSGPTPLHRQTKTRHPSPATGIVSSAICQFSTVFFDNNIAAASSATPASPQLRCLSTMLNMSGSHIAGNRNSTPEANTTPTLRPPSSRAVGANSHLRASADMAALSNSSPSSRIRPSSDFYGSQQGHGHGNPDTDPQDKIAQQWIADIDQYETTLEEMAAATLDQDFKDELSAIEQWFRVLSEAERTAALYALLQQTTQVQIRFFIQVLQQMGKNHPMSGVLSPANFDKDPMSNRLSDAMNKLNVDSSRNSLARPSSTATGKRQSGLDPSTINAMFPDAAAAIATEKAKFTQQTGNPPSSNRNSAVGDSRQSLAAPTIATPGDNHDSNGPNQASPWTGGDQSGQGSKSHGGQPPMGQFVQPPPSSGLRSPRPQISGNQNIQNTTLTTNDKPGDLPLLSPYNPSGGNWASMVNTPLVANFNANNSGTQADMVANATAMKLAALSTVNNRFALDDVRKYRRARSNDAPGAPGQQGMPQGAQGVNIPGANVVMINEHGQVLSREQMLALQAQNIGFGQHRSRPSSPGIAMQAGGFGPMAFASPQNNGFLSAYDGASPLLNNGIPSVNVGQLGVGNHEGYLSDHSDMVRGRSPRGRRGSSKPPEDPTDPTLLQDIPSWLRSLRLHKYTENLKDMKWHELIELDDKALEDRGVNALGARRKMLKVFEQVKDAKAEGKIG</sequence>
<comment type="caution">
    <text evidence="15">The sequence shown here is derived from an EMBL/GenBank/DDBJ whole genome shotgun (WGS) entry which is preliminary data.</text>
</comment>
<evidence type="ECO:0000256" key="1">
    <source>
        <dbReference type="ARBA" id="ARBA00004201"/>
    </source>
</evidence>
<evidence type="ECO:0000256" key="5">
    <source>
        <dbReference type="ARBA" id="ARBA00022490"/>
    </source>
</evidence>
<feature type="non-terminal residue" evidence="15">
    <location>
        <position position="1"/>
    </location>
</feature>
<comment type="subunit">
    <text evidence="9">Monomer. Binds to RNA.</text>
</comment>
<keyword evidence="6" id="KW-0547">Nucleotide-binding</keyword>
<comment type="function">
    <text evidence="11">RNA-binding protein involved in post-transcriptional regulation through transcript degradation.</text>
</comment>
<feature type="region of interest" description="Disordered" evidence="13">
    <location>
        <begin position="1"/>
        <end position="20"/>
    </location>
</feature>